<keyword evidence="1" id="KW-0479">Metal-binding</keyword>
<protein>
    <submittedName>
        <fullName evidence="5">Sulfhydrogenase subunit beta</fullName>
    </submittedName>
</protein>
<sequence>MAKTTLKNTHLPHFLELLRAFGELHGPMLNEHGVLCFAPLASTSELQLNYSRTQIPPKKYLFPFREELLQYQKGSYRQAITHGSETVLFGVHPCDLDGIAYLDQVFLNEQPDPCYSARRASVTLIGISCQPDDFCFCSGPRASAACDLFLQAKEDGYSLSAHSAKGEAISAAAAEFMAETAEEMEPAPCGSCNVLPQDPQLRFSDHPLWHKFEETCVSCGACSVCCPTCYCFDVREYPSLSGGGTRVREWDNCLFVTHGEVAGGNFRATRLERLRYRFLHKYCGFTPLTGMTSCVGCGRCKEFCPVHIDLRELFQDAPTACRSTP</sequence>
<dbReference type="GO" id="GO:0051536">
    <property type="term" value="F:iron-sulfur cluster binding"/>
    <property type="evidence" value="ECO:0007669"/>
    <property type="project" value="UniProtKB-KW"/>
</dbReference>
<proteinExistence type="predicted"/>
<dbReference type="SUPFAM" id="SSF46548">
    <property type="entry name" value="alpha-helical ferredoxin"/>
    <property type="match status" value="1"/>
</dbReference>
<dbReference type="GO" id="GO:0046872">
    <property type="term" value="F:metal ion binding"/>
    <property type="evidence" value="ECO:0007669"/>
    <property type="project" value="UniProtKB-KW"/>
</dbReference>
<feature type="domain" description="4Fe-4S ferredoxin-type" evidence="4">
    <location>
        <begin position="285"/>
        <end position="313"/>
    </location>
</feature>
<accession>A0A6S6LYD1</accession>
<dbReference type="PROSITE" id="PS00198">
    <property type="entry name" value="4FE4S_FER_1"/>
    <property type="match status" value="1"/>
</dbReference>
<evidence type="ECO:0000256" key="2">
    <source>
        <dbReference type="ARBA" id="ARBA00023004"/>
    </source>
</evidence>
<evidence type="ECO:0000313" key="6">
    <source>
        <dbReference type="Proteomes" id="UP000515472"/>
    </source>
</evidence>
<name>A0A6S6LYD1_9BACT</name>
<dbReference type="RefSeq" id="WP_185245121.1">
    <property type="nucleotide sequence ID" value="NZ_AP023213.1"/>
</dbReference>
<evidence type="ECO:0000256" key="3">
    <source>
        <dbReference type="ARBA" id="ARBA00023014"/>
    </source>
</evidence>
<keyword evidence="2" id="KW-0408">Iron</keyword>
<dbReference type="InterPro" id="IPR017896">
    <property type="entry name" value="4Fe4S_Fe-S-bd"/>
</dbReference>
<dbReference type="PANTHER" id="PTHR40447:SF1">
    <property type="entry name" value="ANAEROBIC SULFITE REDUCTASE SUBUNIT A"/>
    <property type="match status" value="1"/>
</dbReference>
<dbReference type="PANTHER" id="PTHR40447">
    <property type="entry name" value="ANAEROBIC SULFITE REDUCTASE SUBUNIT A"/>
    <property type="match status" value="1"/>
</dbReference>
<evidence type="ECO:0000256" key="1">
    <source>
        <dbReference type="ARBA" id="ARBA00022723"/>
    </source>
</evidence>
<gene>
    <name evidence="5" type="ORF">GEOBRER4_n1866</name>
</gene>
<dbReference type="Pfam" id="PF17179">
    <property type="entry name" value="Fer4_22"/>
    <property type="match status" value="1"/>
</dbReference>
<dbReference type="EMBL" id="AP023213">
    <property type="protein sequence ID" value="BCG47042.1"/>
    <property type="molecule type" value="Genomic_DNA"/>
</dbReference>
<evidence type="ECO:0000259" key="4">
    <source>
        <dbReference type="PROSITE" id="PS51379"/>
    </source>
</evidence>
<feature type="domain" description="4Fe-4S ferredoxin-type" evidence="4">
    <location>
        <begin position="205"/>
        <end position="237"/>
    </location>
</feature>
<organism evidence="5 6">
    <name type="scientific">Citrifermentans bremense</name>
    <dbReference type="NCBI Taxonomy" id="60035"/>
    <lineage>
        <taxon>Bacteria</taxon>
        <taxon>Pseudomonadati</taxon>
        <taxon>Thermodesulfobacteriota</taxon>
        <taxon>Desulfuromonadia</taxon>
        <taxon>Geobacterales</taxon>
        <taxon>Geobacteraceae</taxon>
        <taxon>Citrifermentans</taxon>
    </lineage>
</organism>
<reference evidence="5 6" key="1">
    <citation type="submission" date="2020-06" db="EMBL/GenBank/DDBJ databases">
        <title>Interaction of electrochemicaly active bacteria, Geobacter bremensis R4 on different carbon anode.</title>
        <authorList>
            <person name="Meng L."/>
            <person name="Yoshida N."/>
        </authorList>
    </citation>
    <scope>NUCLEOTIDE SEQUENCE [LARGE SCALE GENOMIC DNA]</scope>
    <source>
        <strain evidence="5 6">R4</strain>
    </source>
</reference>
<dbReference type="AlphaFoldDB" id="A0A6S6LYD1"/>
<evidence type="ECO:0000313" key="5">
    <source>
        <dbReference type="EMBL" id="BCG47042.1"/>
    </source>
</evidence>
<dbReference type="InterPro" id="IPR017900">
    <property type="entry name" value="4Fe4S_Fe_S_CS"/>
</dbReference>
<keyword evidence="6" id="KW-1185">Reference proteome</keyword>
<keyword evidence="3" id="KW-0411">Iron-sulfur</keyword>
<dbReference type="Proteomes" id="UP000515472">
    <property type="component" value="Chromosome"/>
</dbReference>
<dbReference type="PROSITE" id="PS51379">
    <property type="entry name" value="4FE4S_FER_2"/>
    <property type="match status" value="2"/>
</dbReference>
<dbReference type="KEGG" id="gbn:GEOBRER4_17920"/>